<protein>
    <submittedName>
        <fullName evidence="2">SH3 domain-containing protein</fullName>
    </submittedName>
</protein>
<dbReference type="AlphaFoldDB" id="A0A0R3RSH8"/>
<dbReference type="WBParaSite" id="EEL_0000478401-mRNA-1">
    <property type="protein sequence ID" value="EEL_0000478401-mRNA-1"/>
    <property type="gene ID" value="EEL_0000478401"/>
</dbReference>
<dbReference type="Proteomes" id="UP000050640">
    <property type="component" value="Unplaced"/>
</dbReference>
<reference evidence="2" key="1">
    <citation type="submission" date="2017-02" db="UniProtKB">
        <authorList>
            <consortium name="WormBaseParasite"/>
        </authorList>
    </citation>
    <scope>IDENTIFICATION</scope>
</reference>
<evidence type="ECO:0000313" key="1">
    <source>
        <dbReference type="Proteomes" id="UP000050640"/>
    </source>
</evidence>
<keyword evidence="1" id="KW-1185">Reference proteome</keyword>
<name>A0A0R3RSH8_9BILA</name>
<accession>A0A0R3RSH8</accession>
<evidence type="ECO:0000313" key="2">
    <source>
        <dbReference type="WBParaSite" id="EEL_0000478401-mRNA-1"/>
    </source>
</evidence>
<sequence>NIINERQHAKEGTLAENANATQLYAGAKVDPANIRITSGILRRRNYESSHDTAITVQKPSYRHAREYEDAFNGDYKRTIKAGRRRDRSSETRDNVGLILQPIDVSKLIQFLLFQKGAKHSSKTGYNDDYSGWSGNRFDTSKPFDLNAPKKKGKMTRETVSRQDYDEEKGGRYSVRRPQDSIIIQGDGIFTGESQTKAEFNLKKGERYEIARPQTSDLWKVLLILRSHFMIRN</sequence>
<organism evidence="1 2">
    <name type="scientific">Elaeophora elaphi</name>
    <dbReference type="NCBI Taxonomy" id="1147741"/>
    <lineage>
        <taxon>Eukaryota</taxon>
        <taxon>Metazoa</taxon>
        <taxon>Ecdysozoa</taxon>
        <taxon>Nematoda</taxon>
        <taxon>Chromadorea</taxon>
        <taxon>Rhabditida</taxon>
        <taxon>Spirurina</taxon>
        <taxon>Spiruromorpha</taxon>
        <taxon>Filarioidea</taxon>
        <taxon>Onchocercidae</taxon>
        <taxon>Elaeophora</taxon>
    </lineage>
</organism>
<proteinExistence type="predicted"/>
<dbReference type="STRING" id="1147741.A0A0R3RSH8"/>